<comment type="catalytic activity">
    <reaction evidence="1">
        <text>Cleavage of an N-acetyl or N-formyl amino acid from the N-terminus of a polypeptide.</text>
        <dbReference type="EC" id="3.4.19.1"/>
    </reaction>
</comment>
<dbReference type="EMBL" id="AAFI02000003">
    <property type="protein sequence ID" value="EAL73324.1"/>
    <property type="molecule type" value="Genomic_DNA"/>
</dbReference>
<dbReference type="GO" id="GO:0004252">
    <property type="term" value="F:serine-type endopeptidase activity"/>
    <property type="evidence" value="ECO:0000318"/>
    <property type="project" value="GO_Central"/>
</dbReference>
<feature type="domain" description="Acylamino-acid-releasing enzyme N-terminal" evidence="9">
    <location>
        <begin position="9"/>
        <end position="461"/>
    </location>
</feature>
<dbReference type="Pfam" id="PF00326">
    <property type="entry name" value="Peptidase_S9"/>
    <property type="match status" value="1"/>
</dbReference>
<keyword evidence="6" id="KW-0963">Cytoplasm</keyword>
<dbReference type="STRING" id="44689.Q55GA9"/>
<dbReference type="SUPFAM" id="SSF53474">
    <property type="entry name" value="alpha/beta-Hydrolases"/>
    <property type="match status" value="1"/>
</dbReference>
<evidence type="ECO:0000313" key="10">
    <source>
        <dbReference type="EMBL" id="EAL73324.1"/>
    </source>
</evidence>
<dbReference type="SUPFAM" id="SSF82171">
    <property type="entry name" value="DPP6 N-terminal domain-like"/>
    <property type="match status" value="1"/>
</dbReference>
<dbReference type="GO" id="GO:0005737">
    <property type="term" value="C:cytoplasm"/>
    <property type="evidence" value="ECO:0007669"/>
    <property type="project" value="UniProtKB-SubCell"/>
</dbReference>
<dbReference type="InterPro" id="IPR001375">
    <property type="entry name" value="Peptidase_S9_cat"/>
</dbReference>
<evidence type="ECO:0000256" key="7">
    <source>
        <dbReference type="ARBA" id="ARBA00022801"/>
    </source>
</evidence>
<dbReference type="HOGENOM" id="CLU_014230_1_1_1"/>
<evidence type="ECO:0000259" key="8">
    <source>
        <dbReference type="Pfam" id="PF00326"/>
    </source>
</evidence>
<comment type="caution">
    <text evidence="10">The sequence shown here is derived from an EMBL/GenBank/DDBJ whole genome shotgun (WGS) entry which is preliminary data.</text>
</comment>
<sequence length="777" mass="88636">MKEIINNFKEIISIPTVVNSNFTGFDEETVNVSIALSQTDFENKKNKLYQIDKSILFQLNGNNIDKVISSPFPIEITTTNISISNSFSKKLIIKEINNTEFEYHFDIITNSNNLITTIKSKDIHRKILNDEWFGGFSWSPCENFIAFIADNKIKNSSGFFEKDLKNKENIGDQYLYKENLGETYSNVHNPTIFIIDLIKESVYPIEPFPIDSIMAGQVIWEPNGNGFLFLGWEIGKRIYGMKLCFSRINSIYYFNFKIFLQIERNNNNNKNSNDKFAYIKNLINSNKKVSFRSLRFSPDGNNLVFIGFDELIHNHNSCSKLFLLPWSKEISLQLGGAGSAGGAGGAGGYSEIEFQTLIDYKFSNDLESFYGIYCMGVPKCTFINNETIIFSNSVGSINKMISFNILTKKLKFIESKGIFESNDQKQQQQLLNYHIYSVMKGMILTRVSSINKPPSIYLLKIDNNLNIIKSIEIYKSPIKNQNLISSEISIHKVPISYNNSSNDNNDYSNIKSFELIYVKNNKNNNSNEDNNNNNNNNSIIKRPTILFIHGGPHMNITIEYTYPFGYLQSLGYNIIIPNYRGSSGCGKDFIDCLPGKIGTLDKEDCLSSLNYSIEFIDKQGIDINRISIIGGSHGGYLATYLSIEPLIKTVILRNPVIDNSFLATLTDIQDWCLFKCGIDKNNLYNSLPTLKELEIMRNCSPSTCFDQIKIPILLLLGEKDKRVYSKSQGLLLYNNLIERNIKTKCLMYLNESHSLDNTIDSKLDQWINIAKWLNENC</sequence>
<evidence type="ECO:0000259" key="9">
    <source>
        <dbReference type="Pfam" id="PF19283"/>
    </source>
</evidence>
<protein>
    <recommendedName>
        <fullName evidence="5">acylaminoacyl-peptidase</fullName>
        <ecNumber evidence="5">3.4.19.1</ecNumber>
    </recommendedName>
</protein>
<gene>
    <name evidence="10" type="ORF">DDB_G0267742</name>
</gene>
<dbReference type="AlphaFoldDB" id="Q55GA9"/>
<dbReference type="Gene3D" id="3.40.50.1820">
    <property type="entry name" value="alpha/beta hydrolase"/>
    <property type="match status" value="1"/>
</dbReference>
<evidence type="ECO:0000256" key="3">
    <source>
        <dbReference type="ARBA" id="ARBA00010040"/>
    </source>
</evidence>
<dbReference type="eggNOG" id="KOG2100">
    <property type="taxonomic scope" value="Eukaryota"/>
</dbReference>
<dbReference type="PaxDb" id="44689-DDB0235229"/>
<dbReference type="PANTHER" id="PTHR42776:SF4">
    <property type="entry name" value="ACYLAMINO-ACID-RELEASING ENZYME"/>
    <property type="match status" value="1"/>
</dbReference>
<dbReference type="VEuPathDB" id="AmoebaDB:DDB_G0267742"/>
<proteinExistence type="inferred from homology"/>
<reference evidence="10 11" key="1">
    <citation type="journal article" date="2005" name="Nature">
        <title>The genome of the social amoeba Dictyostelium discoideum.</title>
        <authorList>
            <consortium name="The Dictyostelium discoideum Sequencing Consortium"/>
            <person name="Eichinger L."/>
            <person name="Pachebat J.A."/>
            <person name="Glockner G."/>
            <person name="Rajandream M.A."/>
            <person name="Sucgang R."/>
            <person name="Berriman M."/>
            <person name="Song J."/>
            <person name="Olsen R."/>
            <person name="Szafranski K."/>
            <person name="Xu Q."/>
            <person name="Tunggal B."/>
            <person name="Kummerfeld S."/>
            <person name="Madera M."/>
            <person name="Konfortov B.A."/>
            <person name="Rivero F."/>
            <person name="Bankier A.T."/>
            <person name="Lehmann R."/>
            <person name="Hamlin N."/>
            <person name="Davies R."/>
            <person name="Gaudet P."/>
            <person name="Fey P."/>
            <person name="Pilcher K."/>
            <person name="Chen G."/>
            <person name="Saunders D."/>
            <person name="Sodergren E."/>
            <person name="Davis P."/>
            <person name="Kerhornou A."/>
            <person name="Nie X."/>
            <person name="Hall N."/>
            <person name="Anjard C."/>
            <person name="Hemphill L."/>
            <person name="Bason N."/>
            <person name="Farbrother P."/>
            <person name="Desany B."/>
            <person name="Just E."/>
            <person name="Morio T."/>
            <person name="Rost R."/>
            <person name="Churcher C."/>
            <person name="Cooper J."/>
            <person name="Haydock S."/>
            <person name="van Driessche N."/>
            <person name="Cronin A."/>
            <person name="Goodhead I."/>
            <person name="Muzny D."/>
            <person name="Mourier T."/>
            <person name="Pain A."/>
            <person name="Lu M."/>
            <person name="Harper D."/>
            <person name="Lindsay R."/>
            <person name="Hauser H."/>
            <person name="James K."/>
            <person name="Quiles M."/>
            <person name="Madan Babu M."/>
            <person name="Saito T."/>
            <person name="Buchrieser C."/>
            <person name="Wardroper A."/>
            <person name="Felder M."/>
            <person name="Thangavelu M."/>
            <person name="Johnson D."/>
            <person name="Knights A."/>
            <person name="Loulseged H."/>
            <person name="Mungall K."/>
            <person name="Oliver K."/>
            <person name="Price C."/>
            <person name="Quail M.A."/>
            <person name="Urushihara H."/>
            <person name="Hernandez J."/>
            <person name="Rabbinowitsch E."/>
            <person name="Steffen D."/>
            <person name="Sanders M."/>
            <person name="Ma J."/>
            <person name="Kohara Y."/>
            <person name="Sharp S."/>
            <person name="Simmonds M."/>
            <person name="Spiegler S."/>
            <person name="Tivey A."/>
            <person name="Sugano S."/>
            <person name="White B."/>
            <person name="Walker D."/>
            <person name="Woodward J."/>
            <person name="Winckler T."/>
            <person name="Tanaka Y."/>
            <person name="Shaulsky G."/>
            <person name="Schleicher M."/>
            <person name="Weinstock G."/>
            <person name="Rosenthal A."/>
            <person name="Cox E.C."/>
            <person name="Chisholm R.L."/>
            <person name="Gibbs R."/>
            <person name="Loomis W.F."/>
            <person name="Platzer M."/>
            <person name="Kay R.R."/>
            <person name="Williams J."/>
            <person name="Dear P.H."/>
            <person name="Noegel A.A."/>
            <person name="Barrell B."/>
            <person name="Kuspa A."/>
        </authorList>
    </citation>
    <scope>NUCLEOTIDE SEQUENCE [LARGE SCALE GENOMIC DNA]</scope>
    <source>
        <strain evidence="10 11">AX4</strain>
    </source>
</reference>
<dbReference type="Reactome" id="R-DDI-72764">
    <property type="pathway name" value="Eukaryotic Translation Termination"/>
</dbReference>
<organism evidence="10 11">
    <name type="scientific">Dictyostelium discoideum</name>
    <name type="common">Social amoeba</name>
    <dbReference type="NCBI Taxonomy" id="44689"/>
    <lineage>
        <taxon>Eukaryota</taxon>
        <taxon>Amoebozoa</taxon>
        <taxon>Evosea</taxon>
        <taxon>Eumycetozoa</taxon>
        <taxon>Dictyostelia</taxon>
        <taxon>Dictyosteliales</taxon>
        <taxon>Dictyosteliaceae</taxon>
        <taxon>Dictyostelium</taxon>
    </lineage>
</organism>
<keyword evidence="7" id="KW-0378">Hydrolase</keyword>
<dbReference type="MEROPS" id="S09.004"/>
<accession>Q55GA9</accession>
<dbReference type="PANTHER" id="PTHR42776">
    <property type="entry name" value="SERINE PEPTIDASE S9 FAMILY MEMBER"/>
    <property type="match status" value="1"/>
</dbReference>
<dbReference type="FunCoup" id="Q55GA9">
    <property type="interactions" value="22"/>
</dbReference>
<dbReference type="FunFam" id="3.40.50.1820:FF:000344">
    <property type="entry name" value="Acylamino-acid-releasing enzyme"/>
    <property type="match status" value="1"/>
</dbReference>
<dbReference type="OMA" id="WNKDSTH"/>
<dbReference type="Pfam" id="PF19283">
    <property type="entry name" value="APEH_N"/>
    <property type="match status" value="1"/>
</dbReference>
<name>Q55GA9_DICDI</name>
<dbReference type="KEGG" id="ddi:DDB_G0267742"/>
<evidence type="ECO:0000313" key="11">
    <source>
        <dbReference type="Proteomes" id="UP000002195"/>
    </source>
</evidence>
<dbReference type="RefSeq" id="XP_647275.1">
    <property type="nucleotide sequence ID" value="XM_642183.1"/>
</dbReference>
<dbReference type="GeneID" id="8616082"/>
<dbReference type="InParanoid" id="Q55GA9"/>
<evidence type="ECO:0000256" key="5">
    <source>
        <dbReference type="ARBA" id="ARBA00012917"/>
    </source>
</evidence>
<dbReference type="InterPro" id="IPR029058">
    <property type="entry name" value="AB_hydrolase_fold"/>
</dbReference>
<evidence type="ECO:0000256" key="1">
    <source>
        <dbReference type="ARBA" id="ARBA00000721"/>
    </source>
</evidence>
<feature type="domain" description="Peptidase S9 prolyl oligopeptidase catalytic" evidence="8">
    <location>
        <begin position="566"/>
        <end position="775"/>
    </location>
</feature>
<dbReference type="PhylomeDB" id="Q55GA9"/>
<evidence type="ECO:0000256" key="4">
    <source>
        <dbReference type="ARBA" id="ARBA00011881"/>
    </source>
</evidence>
<evidence type="ECO:0000256" key="6">
    <source>
        <dbReference type="ARBA" id="ARBA00022490"/>
    </source>
</evidence>
<dbReference type="EC" id="3.4.19.1" evidence="5"/>
<dbReference type="dictyBase" id="DDB_G0267742"/>
<dbReference type="GO" id="GO:0006508">
    <property type="term" value="P:proteolysis"/>
    <property type="evidence" value="ECO:0007669"/>
    <property type="project" value="InterPro"/>
</dbReference>
<dbReference type="Proteomes" id="UP000002195">
    <property type="component" value="Unassembled WGS sequence"/>
</dbReference>
<dbReference type="InterPro" id="IPR045550">
    <property type="entry name" value="AARE_N"/>
</dbReference>
<comment type="similarity">
    <text evidence="3">Belongs to the peptidase S9C family.</text>
</comment>
<evidence type="ECO:0000256" key="2">
    <source>
        <dbReference type="ARBA" id="ARBA00004496"/>
    </source>
</evidence>
<keyword evidence="11" id="KW-1185">Reference proteome</keyword>
<comment type="subcellular location">
    <subcellularLocation>
        <location evidence="2">Cytoplasm</location>
    </subcellularLocation>
</comment>
<dbReference type="GO" id="GO:0008242">
    <property type="term" value="F:omega peptidase activity"/>
    <property type="evidence" value="ECO:0007669"/>
    <property type="project" value="UniProtKB-EC"/>
</dbReference>
<comment type="subunit">
    <text evidence="4">Homotetramer.</text>
</comment>
<dbReference type="Reactome" id="R-DDI-6798695">
    <property type="pathway name" value="Neutrophil degranulation"/>
</dbReference>